<organism evidence="2">
    <name type="scientific">Sesamum latifolium</name>
    <dbReference type="NCBI Taxonomy" id="2727402"/>
    <lineage>
        <taxon>Eukaryota</taxon>
        <taxon>Viridiplantae</taxon>
        <taxon>Streptophyta</taxon>
        <taxon>Embryophyta</taxon>
        <taxon>Tracheophyta</taxon>
        <taxon>Spermatophyta</taxon>
        <taxon>Magnoliopsida</taxon>
        <taxon>eudicotyledons</taxon>
        <taxon>Gunneridae</taxon>
        <taxon>Pentapetalae</taxon>
        <taxon>asterids</taxon>
        <taxon>lamiids</taxon>
        <taxon>Lamiales</taxon>
        <taxon>Pedaliaceae</taxon>
        <taxon>Sesamum</taxon>
    </lineage>
</organism>
<proteinExistence type="predicted"/>
<reference evidence="2" key="1">
    <citation type="submission" date="2020-06" db="EMBL/GenBank/DDBJ databases">
        <authorList>
            <person name="Li T."/>
            <person name="Hu X."/>
            <person name="Zhang T."/>
            <person name="Song X."/>
            <person name="Zhang H."/>
            <person name="Dai N."/>
            <person name="Sheng W."/>
            <person name="Hou X."/>
            <person name="Wei L."/>
        </authorList>
    </citation>
    <scope>NUCLEOTIDE SEQUENCE</scope>
    <source>
        <strain evidence="2">KEN1</strain>
        <tissue evidence="2">Leaf</tissue>
    </source>
</reference>
<evidence type="ECO:0000313" key="2">
    <source>
        <dbReference type="EMBL" id="KAL0438936.1"/>
    </source>
</evidence>
<name>A0AAW2WCB9_9LAMI</name>
<feature type="region of interest" description="Disordered" evidence="1">
    <location>
        <begin position="123"/>
        <end position="142"/>
    </location>
</feature>
<reference evidence="2" key="2">
    <citation type="journal article" date="2024" name="Plant">
        <title>Genomic evolution and insights into agronomic trait innovations of Sesamum species.</title>
        <authorList>
            <person name="Miao H."/>
            <person name="Wang L."/>
            <person name="Qu L."/>
            <person name="Liu H."/>
            <person name="Sun Y."/>
            <person name="Le M."/>
            <person name="Wang Q."/>
            <person name="Wei S."/>
            <person name="Zheng Y."/>
            <person name="Lin W."/>
            <person name="Duan Y."/>
            <person name="Cao H."/>
            <person name="Xiong S."/>
            <person name="Wang X."/>
            <person name="Wei L."/>
            <person name="Li C."/>
            <person name="Ma Q."/>
            <person name="Ju M."/>
            <person name="Zhao R."/>
            <person name="Li G."/>
            <person name="Mu C."/>
            <person name="Tian Q."/>
            <person name="Mei H."/>
            <person name="Zhang T."/>
            <person name="Gao T."/>
            <person name="Zhang H."/>
        </authorList>
    </citation>
    <scope>NUCLEOTIDE SEQUENCE</scope>
    <source>
        <strain evidence="2">KEN1</strain>
    </source>
</reference>
<protein>
    <submittedName>
        <fullName evidence="2">Uncharacterized protein</fullName>
    </submittedName>
</protein>
<evidence type="ECO:0000256" key="1">
    <source>
        <dbReference type="SAM" id="MobiDB-lite"/>
    </source>
</evidence>
<feature type="compositionally biased region" description="Basic residues" evidence="1">
    <location>
        <begin position="131"/>
        <end position="142"/>
    </location>
</feature>
<dbReference type="AlphaFoldDB" id="A0AAW2WCB9"/>
<comment type="caution">
    <text evidence="2">The sequence shown here is derived from an EMBL/GenBank/DDBJ whole genome shotgun (WGS) entry which is preliminary data.</text>
</comment>
<feature type="compositionally biased region" description="Basic and acidic residues" evidence="1">
    <location>
        <begin position="1"/>
        <end position="24"/>
    </location>
</feature>
<gene>
    <name evidence="2" type="ORF">Slati_2376600</name>
</gene>
<sequence length="142" mass="16715">MEEDQAYKKEGRGEKMRISKRMDPQKYQGRSFVIRNPLSRGFTLLAPLNTPTTQALMAVEKQRIASLAKKKQGGPARLKSNKYCRFHNDYWNTTDEYQYLKTEMERLTQNGYLREFMNEKLKVQGPTRSRMPTRGKFKKSLV</sequence>
<accession>A0AAW2WCB9</accession>
<dbReference type="EMBL" id="JACGWN010000008">
    <property type="protein sequence ID" value="KAL0438936.1"/>
    <property type="molecule type" value="Genomic_DNA"/>
</dbReference>
<feature type="region of interest" description="Disordered" evidence="1">
    <location>
        <begin position="1"/>
        <end position="26"/>
    </location>
</feature>